<dbReference type="RefSeq" id="WP_135087370.1">
    <property type="nucleotide sequence ID" value="NZ_SPDV01000022.1"/>
</dbReference>
<protein>
    <submittedName>
        <fullName evidence="3">MCE family protein</fullName>
    </submittedName>
</protein>
<evidence type="ECO:0000313" key="3">
    <source>
        <dbReference type="EMBL" id="TFI57860.1"/>
    </source>
</evidence>
<comment type="caution">
    <text evidence="3">The sequence shown here is derived from an EMBL/GenBank/DDBJ whole genome shotgun (WGS) entry which is preliminary data.</text>
</comment>
<keyword evidence="1" id="KW-0812">Transmembrane</keyword>
<evidence type="ECO:0000259" key="2">
    <source>
        <dbReference type="Pfam" id="PF02470"/>
    </source>
</evidence>
<dbReference type="EMBL" id="SPDV01000022">
    <property type="protein sequence ID" value="TFI57860.1"/>
    <property type="molecule type" value="Genomic_DNA"/>
</dbReference>
<dbReference type="OrthoDB" id="9808689at2"/>
<dbReference type="Pfam" id="PF02470">
    <property type="entry name" value="MlaD"/>
    <property type="match status" value="1"/>
</dbReference>
<feature type="transmembrane region" description="Helical" evidence="1">
    <location>
        <begin position="7"/>
        <end position="28"/>
    </location>
</feature>
<accession>A0A4Y8ZPC3</accession>
<evidence type="ECO:0000256" key="1">
    <source>
        <dbReference type="SAM" id="Phobius"/>
    </source>
</evidence>
<name>A0A4Y8ZPC3_9SPHN</name>
<keyword evidence="1" id="KW-1133">Transmembrane helix</keyword>
<feature type="domain" description="Mce/MlaD" evidence="2">
    <location>
        <begin position="39"/>
        <end position="115"/>
    </location>
</feature>
<keyword evidence="1" id="KW-0472">Membrane</keyword>
<dbReference type="AlphaFoldDB" id="A0A4Y8ZPC3"/>
<reference evidence="3 4" key="1">
    <citation type="submission" date="2019-03" db="EMBL/GenBank/DDBJ databases">
        <title>Genome sequence of Sphingomonas sp. 17J27-24.</title>
        <authorList>
            <person name="Kim M."/>
            <person name="Maeng S."/>
            <person name="Sathiyaraj S."/>
        </authorList>
    </citation>
    <scope>NUCLEOTIDE SEQUENCE [LARGE SCALE GENOMIC DNA]</scope>
    <source>
        <strain evidence="3 4">17J27-24</strain>
    </source>
</reference>
<dbReference type="InterPro" id="IPR003399">
    <property type="entry name" value="Mce/MlaD"/>
</dbReference>
<dbReference type="PANTHER" id="PTHR36698:SF3">
    <property type="entry name" value="ABC-TYPE TRANSPORT AUXILIARY LIPOPROTEIN COMPONENT DOMAIN-CONTAINING PROTEIN"/>
    <property type="match status" value="1"/>
</dbReference>
<evidence type="ECO:0000313" key="4">
    <source>
        <dbReference type="Proteomes" id="UP000298213"/>
    </source>
</evidence>
<dbReference type="Proteomes" id="UP000298213">
    <property type="component" value="Unassembled WGS sequence"/>
</dbReference>
<dbReference type="PANTHER" id="PTHR36698">
    <property type="entry name" value="BLL5892 PROTEIN"/>
    <property type="match status" value="1"/>
</dbReference>
<keyword evidence="4" id="KW-1185">Reference proteome</keyword>
<proteinExistence type="predicted"/>
<organism evidence="3 4">
    <name type="scientific">Sphingomonas parva</name>
    <dbReference type="NCBI Taxonomy" id="2555898"/>
    <lineage>
        <taxon>Bacteria</taxon>
        <taxon>Pseudomonadati</taxon>
        <taxon>Pseudomonadota</taxon>
        <taxon>Alphaproteobacteria</taxon>
        <taxon>Sphingomonadales</taxon>
        <taxon>Sphingomonadaceae</taxon>
        <taxon>Sphingomonas</taxon>
    </lineage>
</organism>
<sequence length="310" mass="31889">METRSHILLVSAVVLASLAALFAFVVWLTPDDGRKGPQYDILFAQSVAGLVEGSAVTFAGIPVGRVQTIGLEPGNPGLVRVRISITEKELPVHEGTQATLKGDLAFGSATIDLVAPDQAGRPIPLNENGVGLIPAKKPGFGELAGDPGPLLDRISRGTDMLLEMTSPEGQKAIEAKLDASAQATAAMAQQSAALDARIAGTRSAIRSTASAADAFAATARTRGAQLQTRGRDSIGQIRARSAAAREAIKGLDASLDAAHVQVGAFSETSTALGESARGLRSQVAKVQGAVKAVEDGGLGSPTLPDYKPRD</sequence>
<gene>
    <name evidence="3" type="ORF">E2493_12780</name>
</gene>